<sequence>MLNAINEVTQATNEGAEGITNIAEKASVFTSRTEDMVSQMKETRNNTEQLAVKMAQFKV</sequence>
<reference evidence="1 2" key="1">
    <citation type="submission" date="2016-09" db="EMBL/GenBank/DDBJ databases">
        <title>Draft genome sequence for the type strain of Desulfuribacillus alkaliarsenatis AHT28, an obligately anaerobic, sulfidogenic bacterium isolated from Russian soda lake sediments.</title>
        <authorList>
            <person name="Abin C.A."/>
            <person name="Hollibaugh J.T."/>
        </authorList>
    </citation>
    <scope>NUCLEOTIDE SEQUENCE [LARGE SCALE GENOMIC DNA]</scope>
    <source>
        <strain evidence="1 2">AHT28</strain>
    </source>
</reference>
<gene>
    <name evidence="1" type="ORF">BHF68_10440</name>
</gene>
<accession>A0A1E5FZ18</accession>
<dbReference type="AlphaFoldDB" id="A0A1E5FZ18"/>
<comment type="caution">
    <text evidence="1">The sequence shown here is derived from an EMBL/GenBank/DDBJ whole genome shotgun (WGS) entry which is preliminary data.</text>
</comment>
<name>A0A1E5FZ18_9FIRM</name>
<proteinExistence type="predicted"/>
<dbReference type="RefSeq" id="WP_069644083.1">
    <property type="nucleotide sequence ID" value="NZ_MIJE01000034.1"/>
</dbReference>
<evidence type="ECO:0000313" key="1">
    <source>
        <dbReference type="EMBL" id="OEF95811.1"/>
    </source>
</evidence>
<evidence type="ECO:0000313" key="2">
    <source>
        <dbReference type="Proteomes" id="UP000094296"/>
    </source>
</evidence>
<organism evidence="1 2">
    <name type="scientific">Desulfuribacillus alkaliarsenatis</name>
    <dbReference type="NCBI Taxonomy" id="766136"/>
    <lineage>
        <taxon>Bacteria</taxon>
        <taxon>Bacillati</taxon>
        <taxon>Bacillota</taxon>
        <taxon>Desulfuribacillia</taxon>
        <taxon>Desulfuribacillales</taxon>
        <taxon>Desulfuribacillaceae</taxon>
        <taxon>Desulfuribacillus</taxon>
    </lineage>
</organism>
<dbReference type="STRING" id="766136.BHF68_10440"/>
<evidence type="ECO:0008006" key="3">
    <source>
        <dbReference type="Google" id="ProtNLM"/>
    </source>
</evidence>
<dbReference type="OrthoDB" id="9760371at2"/>
<dbReference type="Proteomes" id="UP000094296">
    <property type="component" value="Unassembled WGS sequence"/>
</dbReference>
<dbReference type="EMBL" id="MIJE01000034">
    <property type="protein sequence ID" value="OEF95811.1"/>
    <property type="molecule type" value="Genomic_DNA"/>
</dbReference>
<keyword evidence="2" id="KW-1185">Reference proteome</keyword>
<protein>
    <recommendedName>
        <fullName evidence="3">Methyl-accepting transducer domain-containing protein</fullName>
    </recommendedName>
</protein>